<dbReference type="InterPro" id="IPR051533">
    <property type="entry name" value="WaaL-like"/>
</dbReference>
<proteinExistence type="predicted"/>
<feature type="domain" description="O-antigen ligase-related" evidence="6">
    <location>
        <begin position="200"/>
        <end position="348"/>
    </location>
</feature>
<feature type="transmembrane region" description="Helical" evidence="5">
    <location>
        <begin position="78"/>
        <end position="95"/>
    </location>
</feature>
<dbReference type="InterPro" id="IPR007016">
    <property type="entry name" value="O-antigen_ligase-rel_domated"/>
</dbReference>
<sequence length="419" mass="46260">MTHAITHINTQARKLWRDIYSQPLSYAVTLLIAVFFIAQPIKKSVATDVSIMLWLLGSVLLISGKVKLSALQSYRKTIIAGFAFFFVALISLLLSDYPADLQKLEPEFRLVLLPLLIVGVYYSGFSTRQLVFALLLGSISYAWITYGQSGRFEFMRRAFGDENPVGFGNGAFLLSAVSAYFCLSFWKTSKSISAVALLASTLYLYAAIASGTRGSFLAIPLIAVFFIFHVRSLKVVIASLTLSAILAAAIYQSPLQHGIDRAIKNVTSYVKGESNNLNSSVARLMLWETAICMAKEKPVFGVGTHQFRPASQDQSLNCKSNLRPFVQAHSLYFNTLATMGLTGLACLLLFGFFLCRESLNVRPDSPHKYAVVIATLTIAGYSLTVDAFFIRFIAEKHLTLLGLMLAIILHQQQRSASQQ</sequence>
<organism evidence="7 8">
    <name type="scientific">Thalassolituus hydrocarboniclasticus</name>
    <dbReference type="NCBI Taxonomy" id="2742796"/>
    <lineage>
        <taxon>Bacteria</taxon>
        <taxon>Pseudomonadati</taxon>
        <taxon>Pseudomonadota</taxon>
        <taxon>Gammaproteobacteria</taxon>
        <taxon>Oceanospirillales</taxon>
        <taxon>Oceanospirillaceae</taxon>
        <taxon>Thalassolituus</taxon>
    </lineage>
</organism>
<feature type="transmembrane region" description="Helical" evidence="5">
    <location>
        <begin position="202"/>
        <end position="228"/>
    </location>
</feature>
<keyword evidence="3 5" id="KW-1133">Transmembrane helix</keyword>
<dbReference type="Pfam" id="PF04932">
    <property type="entry name" value="Wzy_C"/>
    <property type="match status" value="1"/>
</dbReference>
<evidence type="ECO:0000256" key="4">
    <source>
        <dbReference type="ARBA" id="ARBA00023136"/>
    </source>
</evidence>
<feature type="transmembrane region" description="Helical" evidence="5">
    <location>
        <begin position="367"/>
        <end position="383"/>
    </location>
</feature>
<evidence type="ECO:0000256" key="2">
    <source>
        <dbReference type="ARBA" id="ARBA00022692"/>
    </source>
</evidence>
<dbReference type="PANTHER" id="PTHR37422:SF13">
    <property type="entry name" value="LIPOPOLYSACCHARIDE BIOSYNTHESIS PROTEIN PA4999-RELATED"/>
    <property type="match status" value="1"/>
</dbReference>
<dbReference type="PANTHER" id="PTHR37422">
    <property type="entry name" value="TEICHURONIC ACID BIOSYNTHESIS PROTEIN TUAE"/>
    <property type="match status" value="1"/>
</dbReference>
<feature type="transmembrane region" description="Helical" evidence="5">
    <location>
        <begin position="167"/>
        <end position="186"/>
    </location>
</feature>
<evidence type="ECO:0000256" key="1">
    <source>
        <dbReference type="ARBA" id="ARBA00004141"/>
    </source>
</evidence>
<protein>
    <submittedName>
        <fullName evidence="7">O-antigen ligase family protein</fullName>
    </submittedName>
</protein>
<dbReference type="EMBL" id="CP054475">
    <property type="protein sequence ID" value="UXD86140.1"/>
    <property type="molecule type" value="Genomic_DNA"/>
</dbReference>
<feature type="transmembrane region" description="Helical" evidence="5">
    <location>
        <begin position="19"/>
        <end position="38"/>
    </location>
</feature>
<dbReference type="GO" id="GO:0016874">
    <property type="term" value="F:ligase activity"/>
    <property type="evidence" value="ECO:0007669"/>
    <property type="project" value="UniProtKB-KW"/>
</dbReference>
<evidence type="ECO:0000259" key="6">
    <source>
        <dbReference type="Pfam" id="PF04932"/>
    </source>
</evidence>
<evidence type="ECO:0000256" key="3">
    <source>
        <dbReference type="ARBA" id="ARBA00022989"/>
    </source>
</evidence>
<accession>A0ABY6A8C1</accession>
<keyword evidence="7" id="KW-0436">Ligase</keyword>
<evidence type="ECO:0000313" key="7">
    <source>
        <dbReference type="EMBL" id="UXD86140.1"/>
    </source>
</evidence>
<gene>
    <name evidence="7" type="ORF">HUF19_01145</name>
</gene>
<feature type="transmembrane region" description="Helical" evidence="5">
    <location>
        <begin position="45"/>
        <end position="66"/>
    </location>
</feature>
<dbReference type="RefSeq" id="WP_260998121.1">
    <property type="nucleotide sequence ID" value="NZ_CP054475.1"/>
</dbReference>
<feature type="transmembrane region" description="Helical" evidence="5">
    <location>
        <begin position="130"/>
        <end position="146"/>
    </location>
</feature>
<evidence type="ECO:0000256" key="5">
    <source>
        <dbReference type="SAM" id="Phobius"/>
    </source>
</evidence>
<comment type="subcellular location">
    <subcellularLocation>
        <location evidence="1">Membrane</location>
        <topology evidence="1">Multi-pass membrane protein</topology>
    </subcellularLocation>
</comment>
<keyword evidence="4 5" id="KW-0472">Membrane</keyword>
<keyword evidence="8" id="KW-1185">Reference proteome</keyword>
<dbReference type="Proteomes" id="UP001065322">
    <property type="component" value="Chromosome"/>
</dbReference>
<feature type="transmembrane region" description="Helical" evidence="5">
    <location>
        <begin position="331"/>
        <end position="355"/>
    </location>
</feature>
<evidence type="ECO:0000313" key="8">
    <source>
        <dbReference type="Proteomes" id="UP001065322"/>
    </source>
</evidence>
<keyword evidence="2 5" id="KW-0812">Transmembrane</keyword>
<feature type="transmembrane region" description="Helical" evidence="5">
    <location>
        <begin position="107"/>
        <end position="124"/>
    </location>
</feature>
<reference evidence="8" key="1">
    <citation type="submission" date="2020-06" db="EMBL/GenBank/DDBJ databases">
        <title>Thalassolituus marinus alknpb1M-1, a hydrocarbon-degrading bacterium isolated from the deep-sea overlying water using an in-situ strategy from the South China Sea basin.</title>
        <authorList>
            <person name="Dong C."/>
            <person name="Chen Y."/>
            <person name="Shao Z."/>
        </authorList>
    </citation>
    <scope>NUCLEOTIDE SEQUENCE [LARGE SCALE GENOMIC DNA]</scope>
    <source>
        <strain evidence="8">alknpb1M-1</strain>
    </source>
</reference>
<name>A0ABY6A8C1_9GAMM</name>